<accession>A0AAV9KSB4</accession>
<dbReference type="GO" id="GO:0016920">
    <property type="term" value="F:pyroglutamyl-peptidase activity"/>
    <property type="evidence" value="ECO:0007669"/>
    <property type="project" value="UniProtKB-EC"/>
</dbReference>
<feature type="active site" evidence="6">
    <location>
        <position position="167"/>
    </location>
</feature>
<dbReference type="PROSITE" id="PS01334">
    <property type="entry name" value="PYRASE_CYS"/>
    <property type="match status" value="1"/>
</dbReference>
<name>A0AAV9KSB4_9SOLN</name>
<evidence type="ECO:0000256" key="1">
    <source>
        <dbReference type="ARBA" id="ARBA00006641"/>
    </source>
</evidence>
<evidence type="ECO:0000256" key="5">
    <source>
        <dbReference type="ARBA" id="ARBA00022807"/>
    </source>
</evidence>
<keyword evidence="3" id="KW-0645">Protease</keyword>
<dbReference type="InterPro" id="IPR036440">
    <property type="entry name" value="Peptidase_C15-like_sf"/>
</dbReference>
<evidence type="ECO:0000256" key="2">
    <source>
        <dbReference type="ARBA" id="ARBA00022490"/>
    </source>
</evidence>
<evidence type="ECO:0000256" key="3">
    <source>
        <dbReference type="ARBA" id="ARBA00022670"/>
    </source>
</evidence>
<proteinExistence type="inferred from homology"/>
<evidence type="ECO:0000256" key="4">
    <source>
        <dbReference type="ARBA" id="ARBA00022801"/>
    </source>
</evidence>
<dbReference type="EC" id="3.4.19.3" evidence="6"/>
<dbReference type="GO" id="GO:0006508">
    <property type="term" value="P:proteolysis"/>
    <property type="evidence" value="ECO:0007669"/>
    <property type="project" value="UniProtKB-KW"/>
</dbReference>
<dbReference type="SUPFAM" id="SSF53182">
    <property type="entry name" value="Pyrrolidone carboxyl peptidase (pyroglutamate aminopeptidase)"/>
    <property type="match status" value="1"/>
</dbReference>
<dbReference type="Pfam" id="PF01470">
    <property type="entry name" value="Peptidase_C15"/>
    <property type="match status" value="1"/>
</dbReference>
<dbReference type="PANTHER" id="PTHR23402">
    <property type="entry name" value="PROTEASE FAMILY C15 PYROGLUTAMYL-PEPTIDASE I-RELATED"/>
    <property type="match status" value="1"/>
</dbReference>
<dbReference type="InterPro" id="IPR000816">
    <property type="entry name" value="Peptidase_C15"/>
</dbReference>
<dbReference type="FunFam" id="3.40.630.20:FF:000003">
    <property type="entry name" value="Pyrrolidone-carboxylate peptidase isoform A"/>
    <property type="match status" value="1"/>
</dbReference>
<comment type="caution">
    <text evidence="7">The sequence shown here is derived from an EMBL/GenBank/DDBJ whole genome shotgun (WGS) entry which is preliminary data.</text>
</comment>
<dbReference type="PANTHER" id="PTHR23402:SF26">
    <property type="entry name" value="PEPTIDASE C15, PYROGLUTAMYL PEPTIDASE I-LIKE PROTEIN"/>
    <property type="match status" value="1"/>
</dbReference>
<gene>
    <name evidence="7" type="ORF">R3W88_014196</name>
</gene>
<evidence type="ECO:0000313" key="8">
    <source>
        <dbReference type="Proteomes" id="UP001311915"/>
    </source>
</evidence>
<dbReference type="GO" id="GO:0005829">
    <property type="term" value="C:cytosol"/>
    <property type="evidence" value="ECO:0007669"/>
    <property type="project" value="InterPro"/>
</dbReference>
<organism evidence="7 8">
    <name type="scientific">Solanum pinnatisectum</name>
    <name type="common">tansyleaf nightshade</name>
    <dbReference type="NCBI Taxonomy" id="50273"/>
    <lineage>
        <taxon>Eukaryota</taxon>
        <taxon>Viridiplantae</taxon>
        <taxon>Streptophyta</taxon>
        <taxon>Embryophyta</taxon>
        <taxon>Tracheophyta</taxon>
        <taxon>Spermatophyta</taxon>
        <taxon>Magnoliopsida</taxon>
        <taxon>eudicotyledons</taxon>
        <taxon>Gunneridae</taxon>
        <taxon>Pentapetalae</taxon>
        <taxon>asterids</taxon>
        <taxon>lamiids</taxon>
        <taxon>Solanales</taxon>
        <taxon>Solanaceae</taxon>
        <taxon>Solanoideae</taxon>
        <taxon>Solaneae</taxon>
        <taxon>Solanum</taxon>
    </lineage>
</organism>
<comment type="similarity">
    <text evidence="1">Belongs to the peptidase C15 family.</text>
</comment>
<keyword evidence="5" id="KW-0788">Thiol protease</keyword>
<comment type="catalytic activity">
    <reaction evidence="6">
        <text>Release of an N-terminal pyroglutamyl group from a polypeptide, the second amino acid generally not being Pro.</text>
        <dbReference type="EC" id="3.4.19.3"/>
    </reaction>
</comment>
<dbReference type="Gene3D" id="3.40.630.20">
    <property type="entry name" value="Peptidase C15, pyroglutamyl peptidase I-like"/>
    <property type="match status" value="1"/>
</dbReference>
<sequence>MGSEGPKSVTIHVTGFKKFHGVAQNPTETVVSNLKYYVEKKGLPAGVTLGSCTVLETAGEGGLPTLLKVIEESSAGNSSNNGQAIWLHLGVNSGATKFAIERLAVNEATFRCADELGWQPQRVPIVPEDGGINQIRKTSCPTESILEFLKKKGFDVTMSDDAGCFVCNYVYYHSLRIAEEKGHKCLFVHVPTFNRVHQEKQMEFVAALLEAIASTC</sequence>
<dbReference type="PIRSF" id="PIRSF015592">
    <property type="entry name" value="Prld-crbxl_pptds"/>
    <property type="match status" value="1"/>
</dbReference>
<reference evidence="7 8" key="1">
    <citation type="submission" date="2023-10" db="EMBL/GenBank/DDBJ databases">
        <title>Genome-Wide Identification Analysis in wild type Solanum Pinnatisectum Reveals Some Genes Defensing Phytophthora Infestans.</title>
        <authorList>
            <person name="Sun C."/>
        </authorList>
    </citation>
    <scope>NUCLEOTIDE SEQUENCE [LARGE SCALE GENOMIC DNA]</scope>
    <source>
        <strain evidence="7">LQN</strain>
        <tissue evidence="7">Leaf</tissue>
    </source>
</reference>
<dbReference type="AlphaFoldDB" id="A0AAV9KSB4"/>
<evidence type="ECO:0000256" key="6">
    <source>
        <dbReference type="PROSITE-ProRule" id="PRU10077"/>
    </source>
</evidence>
<dbReference type="InterPro" id="IPR033694">
    <property type="entry name" value="PGPEP1_Cys_AS"/>
</dbReference>
<dbReference type="EMBL" id="JAWPEI010000009">
    <property type="protein sequence ID" value="KAK4715858.1"/>
    <property type="molecule type" value="Genomic_DNA"/>
</dbReference>
<dbReference type="InterPro" id="IPR016125">
    <property type="entry name" value="Peptidase_C15-like"/>
</dbReference>
<keyword evidence="2" id="KW-0963">Cytoplasm</keyword>
<dbReference type="Proteomes" id="UP001311915">
    <property type="component" value="Unassembled WGS sequence"/>
</dbReference>
<protein>
    <recommendedName>
        <fullName evidence="6">Pyroglutamyl-peptidase I</fullName>
        <ecNumber evidence="6">3.4.19.3</ecNumber>
    </recommendedName>
</protein>
<dbReference type="CDD" id="cd00501">
    <property type="entry name" value="Peptidase_C15"/>
    <property type="match status" value="1"/>
</dbReference>
<evidence type="ECO:0000313" key="7">
    <source>
        <dbReference type="EMBL" id="KAK4715858.1"/>
    </source>
</evidence>
<keyword evidence="8" id="KW-1185">Reference proteome</keyword>
<keyword evidence="4" id="KW-0378">Hydrolase</keyword>